<dbReference type="PANTHER" id="PTHR33490">
    <property type="entry name" value="BLR5614 PROTEIN-RELATED"/>
    <property type="match status" value="1"/>
</dbReference>
<keyword evidence="3" id="KW-1185">Reference proteome</keyword>
<feature type="domain" description="Transglutaminase-like" evidence="1">
    <location>
        <begin position="158"/>
        <end position="218"/>
    </location>
</feature>
<evidence type="ECO:0000313" key="3">
    <source>
        <dbReference type="Proteomes" id="UP000269689"/>
    </source>
</evidence>
<reference evidence="2 3" key="1">
    <citation type="submission" date="2018-11" db="EMBL/GenBank/DDBJ databases">
        <title>Genomic Encyclopedia of Type Strains, Phase IV (KMG-IV): sequencing the most valuable type-strain genomes for metagenomic binning, comparative biology and taxonomic classification.</title>
        <authorList>
            <person name="Goeker M."/>
        </authorList>
    </citation>
    <scope>NUCLEOTIDE SEQUENCE [LARGE SCALE GENOMIC DNA]</scope>
    <source>
        <strain evidence="2 3">DSM 104731</strain>
    </source>
</reference>
<dbReference type="Gene3D" id="3.10.620.30">
    <property type="match status" value="1"/>
</dbReference>
<dbReference type="Proteomes" id="UP000269689">
    <property type="component" value="Unassembled WGS sequence"/>
</dbReference>
<dbReference type="PANTHER" id="PTHR33490:SF12">
    <property type="entry name" value="BLL5557 PROTEIN"/>
    <property type="match status" value="1"/>
</dbReference>
<dbReference type="Gene3D" id="2.60.40.2250">
    <property type="match status" value="1"/>
</dbReference>
<dbReference type="RefSeq" id="WP_123791500.1">
    <property type="nucleotide sequence ID" value="NZ_RKQK01000001.1"/>
</dbReference>
<dbReference type="AlphaFoldDB" id="A0A3N4UUV0"/>
<name>A0A3N4UUV0_9RHOB</name>
<dbReference type="InterPro" id="IPR038765">
    <property type="entry name" value="Papain-like_cys_pep_sf"/>
</dbReference>
<dbReference type="SMART" id="SM00460">
    <property type="entry name" value="TGc"/>
    <property type="match status" value="1"/>
</dbReference>
<protein>
    <submittedName>
        <fullName evidence="2">Transglutaminase superfamily protein</fullName>
    </submittedName>
</protein>
<organism evidence="2 3">
    <name type="scientific">Pacificibacter maritimus</name>
    <dbReference type="NCBI Taxonomy" id="762213"/>
    <lineage>
        <taxon>Bacteria</taxon>
        <taxon>Pseudomonadati</taxon>
        <taxon>Pseudomonadota</taxon>
        <taxon>Alphaproteobacteria</taxon>
        <taxon>Rhodobacterales</taxon>
        <taxon>Roseobacteraceae</taxon>
        <taxon>Pacificibacter</taxon>
    </lineage>
</organism>
<sequence length="258" mass="28352">MRISIDVWMHYKLAAADTVFYAVEVAQTLGQVVKAQTLEIANAQVNRILGDSGVGTRLCAAIPDQDMQLSYKALVDITRSAVDLPQLNATPVHELPAEAAPYLRPSYYCQSDQFVEFVGDTFGHVEGGAKIAVMRDWIESEVSYVIGSSDQDTTVLDTFQTRQGVCRDYTHLICAFARAAQIPARAVAAYSPNVRPQDFHAVAQVWLDGAWHLVDATGMCNADDLAVIAVGRDAYDIAFMDSSVFAQCQRQEVRVSRI</sequence>
<dbReference type="SUPFAM" id="SSF54001">
    <property type="entry name" value="Cysteine proteinases"/>
    <property type="match status" value="1"/>
</dbReference>
<dbReference type="OrthoDB" id="5438043at2"/>
<dbReference type="InterPro" id="IPR002931">
    <property type="entry name" value="Transglutaminase-like"/>
</dbReference>
<gene>
    <name evidence="2" type="ORF">EDD53_0385</name>
</gene>
<proteinExistence type="predicted"/>
<accession>A0A3N4UUV0</accession>
<dbReference type="Pfam" id="PF01841">
    <property type="entry name" value="Transglut_core"/>
    <property type="match status" value="1"/>
</dbReference>
<comment type="caution">
    <text evidence="2">The sequence shown here is derived from an EMBL/GenBank/DDBJ whole genome shotgun (WGS) entry which is preliminary data.</text>
</comment>
<evidence type="ECO:0000259" key="1">
    <source>
        <dbReference type="SMART" id="SM00460"/>
    </source>
</evidence>
<dbReference type="EMBL" id="RKQK01000001">
    <property type="protein sequence ID" value="RPE71269.1"/>
    <property type="molecule type" value="Genomic_DNA"/>
</dbReference>
<evidence type="ECO:0000313" key="2">
    <source>
        <dbReference type="EMBL" id="RPE71269.1"/>
    </source>
</evidence>